<feature type="region of interest" description="Disordered" evidence="1">
    <location>
        <begin position="132"/>
        <end position="156"/>
    </location>
</feature>
<evidence type="ECO:0000256" key="1">
    <source>
        <dbReference type="SAM" id="MobiDB-lite"/>
    </source>
</evidence>
<organism evidence="2 3">
    <name type="scientific">Sorangium cellulosum</name>
    <name type="common">Polyangium cellulosum</name>
    <dbReference type="NCBI Taxonomy" id="56"/>
    <lineage>
        <taxon>Bacteria</taxon>
        <taxon>Pseudomonadati</taxon>
        <taxon>Myxococcota</taxon>
        <taxon>Polyangia</taxon>
        <taxon>Polyangiales</taxon>
        <taxon>Polyangiaceae</taxon>
        <taxon>Sorangium</taxon>
    </lineage>
</organism>
<evidence type="ECO:0000313" key="2">
    <source>
        <dbReference type="EMBL" id="AUX42466.1"/>
    </source>
</evidence>
<dbReference type="EMBL" id="CP012673">
    <property type="protein sequence ID" value="AUX42466.1"/>
    <property type="molecule type" value="Genomic_DNA"/>
</dbReference>
<accession>A0A2L0ET36</accession>
<dbReference type="RefSeq" id="WP_104981279.1">
    <property type="nucleotide sequence ID" value="NZ_CP012673.1"/>
</dbReference>
<sequence>MVIADRIPSGFIRQIERHRGSVAPLGGGLWRGELNGLLLHGVETREACWQSPTERMLYTFSRDYLKGAGQILPLDPEETRVYNALYQQVEQFRRQRGTMAMKDYELARQSYQEVLDQMLAQVPPEQVLSRYTPGQRLDGLTPGQRLDGLTPGQRLDGLTPEEILRAIPPEMRELLAKKLDR</sequence>
<evidence type="ECO:0000313" key="3">
    <source>
        <dbReference type="Proteomes" id="UP000238348"/>
    </source>
</evidence>
<gene>
    <name evidence="2" type="ORF">SOCE26_038990</name>
</gene>
<dbReference type="Proteomes" id="UP000238348">
    <property type="component" value="Chromosome"/>
</dbReference>
<dbReference type="AlphaFoldDB" id="A0A2L0ET36"/>
<proteinExistence type="predicted"/>
<reference evidence="2 3" key="1">
    <citation type="submission" date="2015-09" db="EMBL/GenBank/DDBJ databases">
        <title>Sorangium comparison.</title>
        <authorList>
            <person name="Zaburannyi N."/>
            <person name="Bunk B."/>
            <person name="Overmann J."/>
            <person name="Mueller R."/>
        </authorList>
    </citation>
    <scope>NUCLEOTIDE SEQUENCE [LARGE SCALE GENOMIC DNA]</scope>
    <source>
        <strain evidence="2 3">So ce26</strain>
    </source>
</reference>
<protein>
    <submittedName>
        <fullName evidence="2">Uncharacterized protein</fullName>
    </submittedName>
</protein>
<name>A0A2L0ET36_SORCE</name>